<evidence type="ECO:0000256" key="8">
    <source>
        <dbReference type="ARBA" id="ARBA00022842"/>
    </source>
</evidence>
<evidence type="ECO:0000313" key="14">
    <source>
        <dbReference type="Proteomes" id="UP001499978"/>
    </source>
</evidence>
<dbReference type="PROSITE" id="PS51462">
    <property type="entry name" value="NUDIX"/>
    <property type="match status" value="1"/>
</dbReference>
<accession>A0ABN3N5Y9</accession>
<keyword evidence="14" id="KW-1185">Reference proteome</keyword>
<comment type="catalytic activity">
    <reaction evidence="10">
        <text>8-oxo-dGTP + H2O = 8-oxo-dGMP + diphosphate + H(+)</text>
        <dbReference type="Rhea" id="RHEA:31575"/>
        <dbReference type="ChEBI" id="CHEBI:15377"/>
        <dbReference type="ChEBI" id="CHEBI:15378"/>
        <dbReference type="ChEBI" id="CHEBI:33019"/>
        <dbReference type="ChEBI" id="CHEBI:63224"/>
        <dbReference type="ChEBI" id="CHEBI:77896"/>
        <dbReference type="EC" id="3.6.1.55"/>
    </reaction>
</comment>
<evidence type="ECO:0000256" key="6">
    <source>
        <dbReference type="ARBA" id="ARBA00022763"/>
    </source>
</evidence>
<evidence type="ECO:0000259" key="12">
    <source>
        <dbReference type="PROSITE" id="PS51462"/>
    </source>
</evidence>
<dbReference type="PANTHER" id="PTHR47707:SF1">
    <property type="entry name" value="NUDIX HYDROLASE FAMILY PROTEIN"/>
    <property type="match status" value="1"/>
</dbReference>
<evidence type="ECO:0000256" key="3">
    <source>
        <dbReference type="ARBA" id="ARBA00022457"/>
    </source>
</evidence>
<keyword evidence="6" id="KW-0227">DNA damage</keyword>
<keyword evidence="3" id="KW-0515">Mutator protein</keyword>
<dbReference type="RefSeq" id="WP_344168720.1">
    <property type="nucleotide sequence ID" value="NZ_BAAARY010000003.1"/>
</dbReference>
<keyword evidence="5" id="KW-0479">Metal-binding</keyword>
<evidence type="ECO:0000256" key="2">
    <source>
        <dbReference type="ARBA" id="ARBA00005582"/>
    </source>
</evidence>
<dbReference type="InterPro" id="IPR047127">
    <property type="entry name" value="MutT-like"/>
</dbReference>
<reference evidence="13 14" key="1">
    <citation type="journal article" date="2019" name="Int. J. Syst. Evol. Microbiol.">
        <title>The Global Catalogue of Microorganisms (GCM) 10K type strain sequencing project: providing services to taxonomists for standard genome sequencing and annotation.</title>
        <authorList>
            <consortium name="The Broad Institute Genomics Platform"/>
            <consortium name="The Broad Institute Genome Sequencing Center for Infectious Disease"/>
            <person name="Wu L."/>
            <person name="Ma J."/>
        </authorList>
    </citation>
    <scope>NUCLEOTIDE SEQUENCE [LARGE SCALE GENOMIC DNA]</scope>
    <source>
        <strain evidence="13 14">JCM 3367</strain>
    </source>
</reference>
<keyword evidence="4" id="KW-0235">DNA replication</keyword>
<dbReference type="Proteomes" id="UP001499978">
    <property type="component" value="Unassembled WGS sequence"/>
</dbReference>
<protein>
    <recommendedName>
        <fullName evidence="11">8-oxo-dGTP diphosphatase</fullName>
        <ecNumber evidence="11">3.6.1.55</ecNumber>
    </recommendedName>
</protein>
<evidence type="ECO:0000256" key="9">
    <source>
        <dbReference type="ARBA" id="ARBA00023204"/>
    </source>
</evidence>
<comment type="cofactor">
    <cofactor evidence="1">
        <name>Mg(2+)</name>
        <dbReference type="ChEBI" id="CHEBI:18420"/>
    </cofactor>
</comment>
<gene>
    <name evidence="13" type="ORF">GCM10010201_09130</name>
</gene>
<name>A0ABN3N5Y9_9ACTN</name>
<organism evidence="13 14">
    <name type="scientific">Pilimelia columellifera subsp. columellifera</name>
    <dbReference type="NCBI Taxonomy" id="706583"/>
    <lineage>
        <taxon>Bacteria</taxon>
        <taxon>Bacillati</taxon>
        <taxon>Actinomycetota</taxon>
        <taxon>Actinomycetes</taxon>
        <taxon>Micromonosporales</taxon>
        <taxon>Micromonosporaceae</taxon>
        <taxon>Pilimelia</taxon>
    </lineage>
</organism>
<evidence type="ECO:0000256" key="10">
    <source>
        <dbReference type="ARBA" id="ARBA00035861"/>
    </source>
</evidence>
<dbReference type="EC" id="3.6.1.55" evidence="11"/>
<dbReference type="InterPro" id="IPR015797">
    <property type="entry name" value="NUDIX_hydrolase-like_dom_sf"/>
</dbReference>
<evidence type="ECO:0000256" key="5">
    <source>
        <dbReference type="ARBA" id="ARBA00022723"/>
    </source>
</evidence>
<proteinExistence type="inferred from homology"/>
<dbReference type="InterPro" id="IPR000086">
    <property type="entry name" value="NUDIX_hydrolase_dom"/>
</dbReference>
<comment type="similarity">
    <text evidence="2">Belongs to the Nudix hydrolase family.</text>
</comment>
<dbReference type="Gene3D" id="3.90.79.10">
    <property type="entry name" value="Nucleoside Triphosphate Pyrophosphohydrolase"/>
    <property type="match status" value="1"/>
</dbReference>
<dbReference type="PRINTS" id="PR00502">
    <property type="entry name" value="NUDIXFAMILY"/>
</dbReference>
<dbReference type="PANTHER" id="PTHR47707">
    <property type="entry name" value="8-OXO-DGTP DIPHOSPHATASE"/>
    <property type="match status" value="1"/>
</dbReference>
<evidence type="ECO:0000256" key="7">
    <source>
        <dbReference type="ARBA" id="ARBA00022801"/>
    </source>
</evidence>
<evidence type="ECO:0000256" key="1">
    <source>
        <dbReference type="ARBA" id="ARBA00001946"/>
    </source>
</evidence>
<comment type="caution">
    <text evidence="13">The sequence shown here is derived from an EMBL/GenBank/DDBJ whole genome shotgun (WGS) entry which is preliminary data.</text>
</comment>
<dbReference type="CDD" id="cd03425">
    <property type="entry name" value="NUDIX_MutT_NudA_like"/>
    <property type="match status" value="1"/>
</dbReference>
<dbReference type="InterPro" id="IPR020476">
    <property type="entry name" value="Nudix_hydrolase"/>
</dbReference>
<evidence type="ECO:0000256" key="11">
    <source>
        <dbReference type="ARBA" id="ARBA00038905"/>
    </source>
</evidence>
<feature type="domain" description="Nudix hydrolase" evidence="12">
    <location>
        <begin position="1"/>
        <end position="127"/>
    </location>
</feature>
<dbReference type="Pfam" id="PF00293">
    <property type="entry name" value="NUDIX"/>
    <property type="match status" value="1"/>
</dbReference>
<keyword evidence="7" id="KW-0378">Hydrolase</keyword>
<evidence type="ECO:0000313" key="13">
    <source>
        <dbReference type="EMBL" id="GAA2515038.1"/>
    </source>
</evidence>
<evidence type="ECO:0000256" key="4">
    <source>
        <dbReference type="ARBA" id="ARBA00022705"/>
    </source>
</evidence>
<dbReference type="SUPFAM" id="SSF55811">
    <property type="entry name" value="Nudix"/>
    <property type="match status" value="1"/>
</dbReference>
<sequence length="135" mass="14371">MTVIVGAAIIADGRVLACERAQPAALAGQWEFPGGKVDPGESETEALIRECVEELEVTVIVGDRVGADIRLTGRDAVLKVFVAEIDGPAKPRAVEHSELRWLGADELDTVPWLPADAPIVDALRPLLSARAAGRR</sequence>
<keyword evidence="8" id="KW-0460">Magnesium</keyword>
<keyword evidence="9" id="KW-0234">DNA repair</keyword>
<dbReference type="EMBL" id="BAAARY010000003">
    <property type="protein sequence ID" value="GAA2515038.1"/>
    <property type="molecule type" value="Genomic_DNA"/>
</dbReference>